<dbReference type="Gene3D" id="1.20.1070.10">
    <property type="entry name" value="Rhodopsin 7-helix transmembrane proteins"/>
    <property type="match status" value="1"/>
</dbReference>
<dbReference type="InterPro" id="IPR036272">
    <property type="entry name" value="Methuselah_N_sf"/>
</dbReference>
<dbReference type="GO" id="GO:0016020">
    <property type="term" value="C:membrane"/>
    <property type="evidence" value="ECO:0007669"/>
    <property type="project" value="UniProtKB-SubCell"/>
</dbReference>
<feature type="compositionally biased region" description="Basic and acidic residues" evidence="8">
    <location>
        <begin position="826"/>
        <end position="835"/>
    </location>
</feature>
<evidence type="ECO:0000256" key="7">
    <source>
        <dbReference type="ARBA" id="ARBA00023136"/>
    </source>
</evidence>
<feature type="region of interest" description="Disordered" evidence="8">
    <location>
        <begin position="817"/>
        <end position="856"/>
    </location>
</feature>
<dbReference type="AlphaFoldDB" id="A0AAE1TPM1"/>
<feature type="domain" description="G-protein coupled receptors family 2 profile 2" evidence="10">
    <location>
        <begin position="481"/>
        <end position="743"/>
    </location>
</feature>
<evidence type="ECO:0000256" key="5">
    <source>
        <dbReference type="ARBA" id="ARBA00022989"/>
    </source>
</evidence>
<evidence type="ECO:0000313" key="11">
    <source>
        <dbReference type="EMBL" id="KAK4292746.1"/>
    </source>
</evidence>
<keyword evidence="4" id="KW-0732">Signal</keyword>
<feature type="region of interest" description="Disordered" evidence="8">
    <location>
        <begin position="768"/>
        <end position="800"/>
    </location>
</feature>
<dbReference type="PROSITE" id="PS50261">
    <property type="entry name" value="G_PROTEIN_RECEP_F2_4"/>
    <property type="match status" value="1"/>
</dbReference>
<keyword evidence="5 9" id="KW-1133">Transmembrane helix</keyword>
<evidence type="ECO:0000256" key="3">
    <source>
        <dbReference type="ARBA" id="ARBA00022692"/>
    </source>
</evidence>
<feature type="transmembrane region" description="Helical" evidence="9">
    <location>
        <begin position="690"/>
        <end position="707"/>
    </location>
</feature>
<dbReference type="SUPFAM" id="SSF81321">
    <property type="entry name" value="Family A G protein-coupled receptor-like"/>
    <property type="match status" value="1"/>
</dbReference>
<evidence type="ECO:0000259" key="10">
    <source>
        <dbReference type="PROSITE" id="PS50261"/>
    </source>
</evidence>
<feature type="compositionally biased region" description="Polar residues" evidence="8">
    <location>
        <begin position="839"/>
        <end position="848"/>
    </location>
</feature>
<dbReference type="InterPro" id="IPR017981">
    <property type="entry name" value="GPCR_2-like_7TM"/>
</dbReference>
<dbReference type="Gene3D" id="2.170.180.11">
    <property type="entry name" value="Methuselah ectodomain, domain 2"/>
    <property type="match status" value="1"/>
</dbReference>
<dbReference type="InterPro" id="IPR000832">
    <property type="entry name" value="GPCR_2_secretin-like"/>
</dbReference>
<evidence type="ECO:0000256" key="2">
    <source>
        <dbReference type="ARBA" id="ARBA00008979"/>
    </source>
</evidence>
<dbReference type="SUPFAM" id="SSF63877">
    <property type="entry name" value="Methuselah ectodomain"/>
    <property type="match status" value="1"/>
</dbReference>
<accession>A0AAE1TPM1</accession>
<feature type="transmembrane region" description="Helical" evidence="9">
    <location>
        <begin position="638"/>
        <end position="662"/>
    </location>
</feature>
<dbReference type="CDD" id="cd15039">
    <property type="entry name" value="7tmB3_Methuselah-like"/>
    <property type="match status" value="1"/>
</dbReference>
<dbReference type="EMBL" id="JAWZYT010004743">
    <property type="protein sequence ID" value="KAK4292746.1"/>
    <property type="molecule type" value="Genomic_DNA"/>
</dbReference>
<evidence type="ECO:0000256" key="6">
    <source>
        <dbReference type="ARBA" id="ARBA00023040"/>
    </source>
</evidence>
<dbReference type="PANTHER" id="PTHR46953:SF1">
    <property type="entry name" value="G-PROTEIN COUPLED RECEPTOR MTH-LIKE 1-RELATED"/>
    <property type="match status" value="1"/>
</dbReference>
<feature type="transmembrane region" description="Helical" evidence="9">
    <location>
        <begin position="486"/>
        <end position="506"/>
    </location>
</feature>
<feature type="transmembrane region" description="Helical" evidence="9">
    <location>
        <begin position="719"/>
        <end position="740"/>
    </location>
</feature>
<keyword evidence="7 9" id="KW-0472">Membrane</keyword>
<keyword evidence="12" id="KW-1185">Reference proteome</keyword>
<protein>
    <recommendedName>
        <fullName evidence="10">G-protein coupled receptors family 2 profile 2 domain-containing protein</fullName>
    </recommendedName>
</protein>
<dbReference type="GO" id="GO:0004930">
    <property type="term" value="F:G protein-coupled receptor activity"/>
    <property type="evidence" value="ECO:0007669"/>
    <property type="project" value="UniProtKB-KW"/>
</dbReference>
<evidence type="ECO:0000256" key="4">
    <source>
        <dbReference type="ARBA" id="ARBA00022729"/>
    </source>
</evidence>
<dbReference type="Proteomes" id="UP001292094">
    <property type="component" value="Unassembled WGS sequence"/>
</dbReference>
<proteinExistence type="inferred from homology"/>
<dbReference type="InterPro" id="IPR023311">
    <property type="entry name" value="Methusela_ecto_dom_2"/>
</dbReference>
<dbReference type="Pfam" id="PF00002">
    <property type="entry name" value="7tm_2"/>
    <property type="match status" value="1"/>
</dbReference>
<feature type="region of interest" description="Disordered" evidence="8">
    <location>
        <begin position="45"/>
        <end position="80"/>
    </location>
</feature>
<dbReference type="PANTHER" id="PTHR46953">
    <property type="entry name" value="G-PROTEIN COUPLED RECEPTOR MTH-LIKE 1-RELATED"/>
    <property type="match status" value="1"/>
</dbReference>
<name>A0AAE1TPM1_9EUCA</name>
<gene>
    <name evidence="11" type="ORF">Pmani_034507</name>
</gene>
<reference evidence="11" key="1">
    <citation type="submission" date="2023-11" db="EMBL/GenBank/DDBJ databases">
        <title>Genome assemblies of two species of porcelain crab, Petrolisthes cinctipes and Petrolisthes manimaculis (Anomura: Porcellanidae).</title>
        <authorList>
            <person name="Angst P."/>
        </authorList>
    </citation>
    <scope>NUCLEOTIDE SEQUENCE</scope>
    <source>
        <strain evidence="11">PB745_02</strain>
        <tissue evidence="11">Gill</tissue>
    </source>
</reference>
<feature type="transmembrane region" description="Helical" evidence="9">
    <location>
        <begin position="587"/>
        <end position="609"/>
    </location>
</feature>
<keyword evidence="3 9" id="KW-0812">Transmembrane</keyword>
<dbReference type="InterPro" id="IPR052808">
    <property type="entry name" value="GPCR_Mth-like"/>
</dbReference>
<feature type="transmembrane region" description="Helical" evidence="9">
    <location>
        <begin position="547"/>
        <end position="566"/>
    </location>
</feature>
<comment type="caution">
    <text evidence="11">The sequence shown here is derived from an EMBL/GenBank/DDBJ whole genome shotgun (WGS) entry which is preliminary data.</text>
</comment>
<evidence type="ECO:0000256" key="9">
    <source>
        <dbReference type="SAM" id="Phobius"/>
    </source>
</evidence>
<dbReference type="GO" id="GO:0007166">
    <property type="term" value="P:cell surface receptor signaling pathway"/>
    <property type="evidence" value="ECO:0007669"/>
    <property type="project" value="InterPro"/>
</dbReference>
<sequence length="856" mass="95988">MFLRHIPRDKKWLHQVDLHNLRFTIAVLVLLVTFGGALATTTDASTSTYQHGTTDTVDSSSSSSSSKTSGNSTQEDTGTGVYITQDPAVLTTEPPQPRFSIKDLFINTTLRKCRCPRDEVWNGSQCISKPAIVPVFEHLTGQPYLLNTTDFTKAIVGIPNCPEDYALIPIDFTHHSHFFLMNNESLRWQSDEIHDDYCLENVLQDDGHVLTEAHVCLYLSVPQCCPPGHLLGSDGHCLLHEVHHSFAPPVDVASKQVHWQGVPEEVLTITCGGVTEVTQISLNEGNILHYSNKFPNAPLAWMHSDGLPGGKVHLDTDYCVGLKRDDESGETEYVAKVCFVDPKVEHQLMCRGATCVRKCCEENQLWLDGHCVSATREDEIWMPIFHDPSNSSSAVTPPDDLKVVYGWPLCRDFHLMDPTASKSDMVYLLENGYLDDFLGNFNLPPTDYCVDLALDSQGISPHPVQIALICPSDDNDSCQWAQTLKVVLSGISFLFLAATLVIYLGVPELRDRSNGRCLVSMISAMMSTYICLTVLNEVNGKSDSQCIITAFFGHVSVLATFFWLNVMCFDMWSTLRSSQQQHHSMKVFCLYSLYAWGVPLLVGLLAVVLDVLELPGVIRPHYLMHSCWFWRDTEFWTFQGGIILFLVVVNLFFFIHVAIILARKLKQRKRMFETTSSSHSNKSTNAKKQAWLFVKLFIVMGVLWIAETLSTISHRKTCSYWLLSDIINSLQGVFIFLVAVCNKDNIKKIRTSWEPRLQSVRRTITLRDTNTTSISTGKKRMTDQSVAASEDSRKTSVTSLPRKLSAVSQVLFMTGNKNKSLGSEMNDVKHGDRSPSPRKGSSVSNYEITQMAEIKE</sequence>
<evidence type="ECO:0000313" key="12">
    <source>
        <dbReference type="Proteomes" id="UP001292094"/>
    </source>
</evidence>
<organism evidence="11 12">
    <name type="scientific">Petrolisthes manimaculis</name>
    <dbReference type="NCBI Taxonomy" id="1843537"/>
    <lineage>
        <taxon>Eukaryota</taxon>
        <taxon>Metazoa</taxon>
        <taxon>Ecdysozoa</taxon>
        <taxon>Arthropoda</taxon>
        <taxon>Crustacea</taxon>
        <taxon>Multicrustacea</taxon>
        <taxon>Malacostraca</taxon>
        <taxon>Eumalacostraca</taxon>
        <taxon>Eucarida</taxon>
        <taxon>Decapoda</taxon>
        <taxon>Pleocyemata</taxon>
        <taxon>Anomura</taxon>
        <taxon>Galatheoidea</taxon>
        <taxon>Porcellanidae</taxon>
        <taxon>Petrolisthes</taxon>
    </lineage>
</organism>
<keyword evidence="6" id="KW-0807">Transducer</keyword>
<evidence type="ECO:0000256" key="8">
    <source>
        <dbReference type="SAM" id="MobiDB-lite"/>
    </source>
</evidence>
<keyword evidence="6" id="KW-0675">Receptor</keyword>
<comment type="similarity">
    <text evidence="2">Belongs to the G-protein coupled receptor 2 family. Mth subfamily.</text>
</comment>
<feature type="compositionally biased region" description="Low complexity" evidence="8">
    <location>
        <begin position="45"/>
        <end position="73"/>
    </location>
</feature>
<feature type="transmembrane region" description="Helical" evidence="9">
    <location>
        <begin position="518"/>
        <end position="535"/>
    </location>
</feature>
<keyword evidence="6" id="KW-0297">G-protein coupled receptor</keyword>
<evidence type="ECO:0000256" key="1">
    <source>
        <dbReference type="ARBA" id="ARBA00004141"/>
    </source>
</evidence>
<comment type="subcellular location">
    <subcellularLocation>
        <location evidence="1">Membrane</location>
        <topology evidence="1">Multi-pass membrane protein</topology>
    </subcellularLocation>
</comment>